<name>A0A7S3IP27_9SPIT</name>
<evidence type="ECO:0000256" key="1">
    <source>
        <dbReference type="SAM" id="Phobius"/>
    </source>
</evidence>
<keyword evidence="1" id="KW-1133">Transmembrane helix</keyword>
<protein>
    <submittedName>
        <fullName evidence="2">Uncharacterized protein</fullName>
    </submittedName>
</protein>
<keyword evidence="1" id="KW-0812">Transmembrane</keyword>
<evidence type="ECO:0000313" key="2">
    <source>
        <dbReference type="EMBL" id="CAE0327028.1"/>
    </source>
</evidence>
<dbReference type="AlphaFoldDB" id="A0A7S3IP27"/>
<feature type="transmembrane region" description="Helical" evidence="1">
    <location>
        <begin position="43"/>
        <end position="63"/>
    </location>
</feature>
<organism evidence="2">
    <name type="scientific">Strombidium inclinatum</name>
    <dbReference type="NCBI Taxonomy" id="197538"/>
    <lineage>
        <taxon>Eukaryota</taxon>
        <taxon>Sar</taxon>
        <taxon>Alveolata</taxon>
        <taxon>Ciliophora</taxon>
        <taxon>Intramacronucleata</taxon>
        <taxon>Spirotrichea</taxon>
        <taxon>Oligotrichia</taxon>
        <taxon>Strombidiidae</taxon>
        <taxon>Strombidium</taxon>
    </lineage>
</organism>
<feature type="transmembrane region" description="Helical" evidence="1">
    <location>
        <begin position="12"/>
        <end position="31"/>
    </location>
</feature>
<dbReference type="EMBL" id="HBIH01019161">
    <property type="protein sequence ID" value="CAE0327029.1"/>
    <property type="molecule type" value="Transcribed_RNA"/>
</dbReference>
<reference evidence="2" key="1">
    <citation type="submission" date="2021-01" db="EMBL/GenBank/DDBJ databases">
        <authorList>
            <person name="Corre E."/>
            <person name="Pelletier E."/>
            <person name="Niang G."/>
            <person name="Scheremetjew M."/>
            <person name="Finn R."/>
            <person name="Kale V."/>
            <person name="Holt S."/>
            <person name="Cochrane G."/>
            <person name="Meng A."/>
            <person name="Brown T."/>
            <person name="Cohen L."/>
        </authorList>
    </citation>
    <scope>NUCLEOTIDE SEQUENCE</scope>
    <source>
        <strain evidence="2">S3</strain>
    </source>
</reference>
<proteinExistence type="predicted"/>
<keyword evidence="1" id="KW-0472">Membrane</keyword>
<accession>A0A7S3IP27</accession>
<gene>
    <name evidence="2" type="ORF">SINC0208_LOCUS7655</name>
    <name evidence="3" type="ORF">SINC0208_LOCUS7656</name>
</gene>
<dbReference type="EMBL" id="HBIH01019160">
    <property type="protein sequence ID" value="CAE0327028.1"/>
    <property type="molecule type" value="Transcribed_RNA"/>
</dbReference>
<evidence type="ECO:0000313" key="3">
    <source>
        <dbReference type="EMBL" id="CAE0327029.1"/>
    </source>
</evidence>
<sequence length="178" mass="19721">MDLFLNIAEPVLRRFLIAVLRTLLLLVGLLVDDVARHGSEKVLLVLALFLFGLLVHVWVYFLFLDDSHLLLPNRLGALLQLLVDVVQVVTVRCDAGHPWLLRVDPLEFVALEVAVDEGVVEAHALAVFLDGHAPHVSVLHLQLLLLLENNVHLTAVLDAQLQNLEGALDQVVLDLVVQ</sequence>